<evidence type="ECO:0000313" key="5">
    <source>
        <dbReference type="Proteomes" id="UP000824890"/>
    </source>
</evidence>
<dbReference type="PANTHER" id="PTHR48048">
    <property type="entry name" value="GLYCOSYLTRANSFERASE"/>
    <property type="match status" value="1"/>
</dbReference>
<evidence type="ECO:0000313" key="4">
    <source>
        <dbReference type="EMBL" id="KAH0934515.1"/>
    </source>
</evidence>
<name>A0ABQ8DYQ6_BRANA</name>
<organism evidence="4 5">
    <name type="scientific">Brassica napus</name>
    <name type="common">Rape</name>
    <dbReference type="NCBI Taxonomy" id="3708"/>
    <lineage>
        <taxon>Eukaryota</taxon>
        <taxon>Viridiplantae</taxon>
        <taxon>Streptophyta</taxon>
        <taxon>Embryophyta</taxon>
        <taxon>Tracheophyta</taxon>
        <taxon>Spermatophyta</taxon>
        <taxon>Magnoliopsida</taxon>
        <taxon>eudicotyledons</taxon>
        <taxon>Gunneridae</taxon>
        <taxon>Pentapetalae</taxon>
        <taxon>rosids</taxon>
        <taxon>malvids</taxon>
        <taxon>Brassicales</taxon>
        <taxon>Brassicaceae</taxon>
        <taxon>Brassiceae</taxon>
        <taxon>Brassica</taxon>
    </lineage>
</organism>
<dbReference type="EMBL" id="JAGKQM010000003">
    <property type="protein sequence ID" value="KAH0934515.1"/>
    <property type="molecule type" value="Genomic_DNA"/>
</dbReference>
<keyword evidence="3" id="KW-0808">Transferase</keyword>
<dbReference type="Pfam" id="PF00201">
    <property type="entry name" value="UDPGT"/>
    <property type="match status" value="2"/>
</dbReference>
<gene>
    <name evidence="4" type="ORF">HID58_011632</name>
</gene>
<dbReference type="Gene3D" id="3.40.50.2000">
    <property type="entry name" value="Glycogen Phosphorylase B"/>
    <property type="match status" value="4"/>
</dbReference>
<dbReference type="PROSITE" id="PS00375">
    <property type="entry name" value="UDPGT"/>
    <property type="match status" value="2"/>
</dbReference>
<dbReference type="CDD" id="cd03784">
    <property type="entry name" value="GT1_Gtf-like"/>
    <property type="match status" value="2"/>
</dbReference>
<keyword evidence="2" id="KW-0328">Glycosyltransferase</keyword>
<evidence type="ECO:0000256" key="2">
    <source>
        <dbReference type="ARBA" id="ARBA00022676"/>
    </source>
</evidence>
<dbReference type="SUPFAM" id="SSF53756">
    <property type="entry name" value="UDP-Glycosyltransferase/glycogen phosphorylase"/>
    <property type="match status" value="2"/>
</dbReference>
<comment type="caution">
    <text evidence="4">The sequence shown here is derived from an EMBL/GenBank/DDBJ whole genome shotgun (WGS) entry which is preliminary data.</text>
</comment>
<dbReference type="InterPro" id="IPR002213">
    <property type="entry name" value="UDP_glucos_trans"/>
</dbReference>
<keyword evidence="5" id="KW-1185">Reference proteome</keyword>
<sequence>MRLELVFIPSPGDGHIRPLVEVAKLLVDCDENISVTVVIIPQMHGFSSGSSSSYIASLSTASEPRLRYNVLSLVDEPNSDDPKQNFLTYIDNFKPHLRATVESLTDQGQFESRLAGFVVDMFCTAMIDVANEFGVPSYLFYTSNATFLGLQSHVQYLNDVKKYDVSDLKDSDITELEVPSLSRPLPVKCFPSVMLSKEWMPLFISHARRFKETKGILVNTFAELEPQAMKFFSGGDNHLPKVYPVGPVLNIKTNGSDSMDNKQAEILRWLDEQPRESVVFLCFGSMGGFREDQAKEIAIALERSGHRFLWSLRSAKPKGTMGPPGEFTNLEEILPEGFLDQTAKIGKIIGWAPQSAILANPAVRGFVTHCGWNSTLESIWFGVPIATWPLYAEQQVNAFEMVEELGLAVEIRNSFRADFMAEESELVTAEEIERGIRCLMELDRDVKDRVKEMTEKSHVALMEGGSSHASILMFIQDQYRRNKMKLELVLIPSPTHGHLPPLVEFSKLLVDGHDHLSVTVIIIPPRQELHTLSLSSYISSLSTTSRDRLRFIVLSHADRSTNAYTEPNSLSYTESYKQAMKATVAKLTDPARPGLSKLVGFVVDMFCTQMIDVANEFDVPSYLFYPSSAAFLGLQVRMQYLCDVEKYDVGELKDSDIELEVPFLTRPLPAKCVPSVIVNNELPVVLSHARRFQETKGILIDTFAELEPQAVKFISGGDSPLPTVYAVGPVGLGSVDDKQTEILRWLDDQPCRSVVFLCFGSMGGFGEEQAREIAFALERSGYRFIWCLRRAAPTGPPREFTNLEEVLPDGFLERTREIGKVISWAPQRAVLASPAIGGFVSHCGWNSILESVWFGVPVATWPLYAEQQLNAFEMVEEMGLAVEIRNHFQGEYMAAEETRTELITAEEIERKIGCLMKQDSDVRERVKKMSEKSRVAVMDGGSSHDALVKFIQDVTDNIYG</sequence>
<proteinExistence type="inferred from homology"/>
<dbReference type="Proteomes" id="UP000824890">
    <property type="component" value="Unassembled WGS sequence"/>
</dbReference>
<accession>A0ABQ8DYQ6</accession>
<protein>
    <submittedName>
        <fullName evidence="4">Uncharacterized protein</fullName>
    </submittedName>
</protein>
<dbReference type="InterPro" id="IPR035595">
    <property type="entry name" value="UDP_glycos_trans_CS"/>
</dbReference>
<dbReference type="PANTHER" id="PTHR48048:SF45">
    <property type="entry name" value="GLYCOSYLTRANSFERASE"/>
    <property type="match status" value="1"/>
</dbReference>
<dbReference type="InterPro" id="IPR050481">
    <property type="entry name" value="UDP-glycosyltransf_plant"/>
</dbReference>
<comment type="similarity">
    <text evidence="1">Belongs to the UDP-glycosyltransferase family.</text>
</comment>
<reference evidence="4 5" key="1">
    <citation type="submission" date="2021-05" db="EMBL/GenBank/DDBJ databases">
        <title>Genome Assembly of Synthetic Allotetraploid Brassica napus Reveals Homoeologous Exchanges between Subgenomes.</title>
        <authorList>
            <person name="Davis J.T."/>
        </authorList>
    </citation>
    <scope>NUCLEOTIDE SEQUENCE [LARGE SCALE GENOMIC DNA]</scope>
    <source>
        <strain evidence="5">cv. Da-Ae</strain>
        <tissue evidence="4">Seedling</tissue>
    </source>
</reference>
<evidence type="ECO:0000256" key="1">
    <source>
        <dbReference type="ARBA" id="ARBA00009995"/>
    </source>
</evidence>
<evidence type="ECO:0000256" key="3">
    <source>
        <dbReference type="ARBA" id="ARBA00022679"/>
    </source>
</evidence>